<dbReference type="FunFam" id="3.40.50.620:FF:000045">
    <property type="entry name" value="Glutamate--tRNA ligase, mitochondrial"/>
    <property type="match status" value="1"/>
</dbReference>
<dbReference type="InterPro" id="IPR014729">
    <property type="entry name" value="Rossmann-like_a/b/a_fold"/>
</dbReference>
<dbReference type="Proteomes" id="UP000593567">
    <property type="component" value="Unassembled WGS sequence"/>
</dbReference>
<dbReference type="HAMAP" id="MF_00022">
    <property type="entry name" value="Glu_tRNA_synth_type1"/>
    <property type="match status" value="1"/>
</dbReference>
<gene>
    <name evidence="19" type="ORF">EB796_013523</name>
</gene>
<dbReference type="PANTHER" id="PTHR43311:SF2">
    <property type="entry name" value="GLUTAMATE--TRNA LIGASE, MITOCHONDRIAL-RELATED"/>
    <property type="match status" value="1"/>
</dbReference>
<dbReference type="GO" id="GO:0004818">
    <property type="term" value="F:glutamate-tRNA ligase activity"/>
    <property type="evidence" value="ECO:0007669"/>
    <property type="project" value="UniProtKB-EC"/>
</dbReference>
<reference evidence="19" key="1">
    <citation type="submission" date="2020-06" db="EMBL/GenBank/DDBJ databases">
        <title>Draft genome of Bugula neritina, a colonial animal packing powerful symbionts and potential medicines.</title>
        <authorList>
            <person name="Rayko M."/>
        </authorList>
    </citation>
    <scope>NUCLEOTIDE SEQUENCE [LARGE SCALE GENOMIC DNA]</scope>
    <source>
        <strain evidence="19">Kwan_BN1</strain>
    </source>
</reference>
<keyword evidence="5 17" id="KW-0547">Nucleotide-binding</keyword>
<comment type="similarity">
    <text evidence="2">Belongs to the class-I aminoacyl-tRNA synthetase family. Glutamate--tRNA ligase type 1 subfamily.</text>
</comment>
<dbReference type="GO" id="GO:0050561">
    <property type="term" value="F:glutamate-tRNA(Gln) ligase activity"/>
    <property type="evidence" value="ECO:0007669"/>
    <property type="project" value="UniProtKB-EC"/>
</dbReference>
<evidence type="ECO:0000256" key="8">
    <source>
        <dbReference type="ARBA" id="ARBA00023146"/>
    </source>
</evidence>
<comment type="catalytic activity">
    <reaction evidence="15">
        <text>tRNA(Glx) + L-glutamate + ATP = L-glutamyl-tRNA(Glx) + AMP + diphosphate</text>
        <dbReference type="Rhea" id="RHEA:18397"/>
        <dbReference type="Rhea" id="RHEA-COMP:9713"/>
        <dbReference type="Rhea" id="RHEA-COMP:9716"/>
        <dbReference type="ChEBI" id="CHEBI:29985"/>
        <dbReference type="ChEBI" id="CHEBI:30616"/>
        <dbReference type="ChEBI" id="CHEBI:33019"/>
        <dbReference type="ChEBI" id="CHEBI:78442"/>
        <dbReference type="ChEBI" id="CHEBI:78520"/>
        <dbReference type="ChEBI" id="CHEBI:456215"/>
        <dbReference type="EC" id="6.1.1.24"/>
    </reaction>
    <physiologicalReaction direction="left-to-right" evidence="15">
        <dbReference type="Rhea" id="RHEA:18398"/>
    </physiologicalReaction>
</comment>
<dbReference type="PROSITE" id="PS00178">
    <property type="entry name" value="AA_TRNA_LIGASE_I"/>
    <property type="match status" value="1"/>
</dbReference>
<dbReference type="EC" id="6.1.1.17" evidence="3"/>
<evidence type="ECO:0000256" key="14">
    <source>
        <dbReference type="ARBA" id="ARBA00047366"/>
    </source>
</evidence>
<comment type="subcellular location">
    <subcellularLocation>
        <location evidence="1">Mitochondrion</location>
    </subcellularLocation>
</comment>
<organism evidence="19 20">
    <name type="scientific">Bugula neritina</name>
    <name type="common">Brown bryozoan</name>
    <name type="synonym">Sertularia neritina</name>
    <dbReference type="NCBI Taxonomy" id="10212"/>
    <lineage>
        <taxon>Eukaryota</taxon>
        <taxon>Metazoa</taxon>
        <taxon>Spiralia</taxon>
        <taxon>Lophotrochozoa</taxon>
        <taxon>Bryozoa</taxon>
        <taxon>Gymnolaemata</taxon>
        <taxon>Cheilostomatida</taxon>
        <taxon>Flustrina</taxon>
        <taxon>Buguloidea</taxon>
        <taxon>Bugulidae</taxon>
        <taxon>Bugula</taxon>
    </lineage>
</organism>
<comment type="catalytic activity">
    <reaction evidence="16">
        <text>tRNA(Gln) + L-glutamate + ATP = L-glutamyl-tRNA(Gln) + AMP + diphosphate</text>
        <dbReference type="Rhea" id="RHEA:64612"/>
        <dbReference type="Rhea" id="RHEA-COMP:9662"/>
        <dbReference type="Rhea" id="RHEA-COMP:9684"/>
        <dbReference type="ChEBI" id="CHEBI:29985"/>
        <dbReference type="ChEBI" id="CHEBI:30616"/>
        <dbReference type="ChEBI" id="CHEBI:33019"/>
        <dbReference type="ChEBI" id="CHEBI:78442"/>
        <dbReference type="ChEBI" id="CHEBI:78520"/>
        <dbReference type="ChEBI" id="CHEBI:456215"/>
    </reaction>
    <physiologicalReaction direction="left-to-right" evidence="16">
        <dbReference type="Rhea" id="RHEA:64613"/>
    </physiologicalReaction>
</comment>
<dbReference type="GO" id="GO:0005739">
    <property type="term" value="C:mitochondrion"/>
    <property type="evidence" value="ECO:0007669"/>
    <property type="project" value="UniProtKB-SubCell"/>
</dbReference>
<dbReference type="CDD" id="cd00808">
    <property type="entry name" value="GluRS_core"/>
    <property type="match status" value="1"/>
</dbReference>
<feature type="domain" description="Glutamyl/glutaminyl-tRNA synthetase class Ib catalytic" evidence="18">
    <location>
        <begin position="39"/>
        <end position="337"/>
    </location>
</feature>
<keyword evidence="7 17" id="KW-0648">Protein biosynthesis</keyword>
<dbReference type="PRINTS" id="PR00987">
    <property type="entry name" value="TRNASYNTHGLU"/>
</dbReference>
<evidence type="ECO:0000256" key="17">
    <source>
        <dbReference type="RuleBase" id="RU363037"/>
    </source>
</evidence>
<dbReference type="NCBIfam" id="TIGR00464">
    <property type="entry name" value="gltX_bact"/>
    <property type="match status" value="1"/>
</dbReference>
<dbReference type="SUPFAM" id="SSF48163">
    <property type="entry name" value="An anticodon-binding domain of class I aminoacyl-tRNA synthetases"/>
    <property type="match status" value="1"/>
</dbReference>
<name>A0A7J7JPA5_BUGNE</name>
<dbReference type="EMBL" id="VXIV02001982">
    <property type="protein sequence ID" value="KAF6028172.1"/>
    <property type="molecule type" value="Genomic_DNA"/>
</dbReference>
<dbReference type="Gene3D" id="3.40.50.620">
    <property type="entry name" value="HUPs"/>
    <property type="match status" value="1"/>
</dbReference>
<dbReference type="EC" id="6.1.1.24" evidence="10"/>
<evidence type="ECO:0000256" key="4">
    <source>
        <dbReference type="ARBA" id="ARBA00022598"/>
    </source>
</evidence>
<dbReference type="Gene3D" id="1.10.10.350">
    <property type="match status" value="1"/>
</dbReference>
<evidence type="ECO:0000256" key="1">
    <source>
        <dbReference type="ARBA" id="ARBA00004173"/>
    </source>
</evidence>
<keyword evidence="8 17" id="KW-0030">Aminoacyl-tRNA synthetase</keyword>
<dbReference type="InterPro" id="IPR008925">
    <property type="entry name" value="aa_tRNA-synth_I_cd-bd_sf"/>
</dbReference>
<sequence>MSLAYSLYLRIPRREIIDRCPKCNLSQLRGSTHRNYSSNVRVRFAPSPTGELHLGGLRTALYNYLFARKHNGAFILRCEDTDQTRFVPGAMEKLIDLLSWIGMKPDEGPSLGGHYGPYVQSERVDIYKQKADCLIGEGHAYRCFCTPQRLELVKKDQIRSQAVVQGYDNHCRGLSKEKVEEKLSANLPHVVRFKLNNDKHQWEDLVFGHMTSEDLSRQEGDPVILKTDGFPTYHLANVVDDHLMDISHVLRGSEWQSSTPKHLQLFAAFGWAPPSYAHLPLLMNEDGGKLSKRQDSMRVELLREEGYQPQSILSLLALAGGAITINPNVVKEFGVTLESAAEHFDIKKTRRENTVLEISKLSELNQNCLKRIYQTATKEDFCAKISEIATEKGYSIVSLDLLHTNFLQYCDRLDTLRDLFEGDFVYLWQRPSPNHVRQTLANLKGVKVGEALDLVQLLGKAVLNAQNFDEVMATLQSQTSLKKSIIFKIIRVVVTGHEVGLPISLIFDLLDAGEIWERCQAVLLSQIQRQTDVGVEI</sequence>
<dbReference type="InterPro" id="IPR049940">
    <property type="entry name" value="GluQ/Sye"/>
</dbReference>
<evidence type="ECO:0000256" key="10">
    <source>
        <dbReference type="ARBA" id="ARBA00044054"/>
    </source>
</evidence>
<evidence type="ECO:0000256" key="11">
    <source>
        <dbReference type="ARBA" id="ARBA00044142"/>
    </source>
</evidence>
<dbReference type="InterPro" id="IPR000924">
    <property type="entry name" value="Glu/Gln-tRNA-synth"/>
</dbReference>
<comment type="caution">
    <text evidence="19">The sequence shown here is derived from an EMBL/GenBank/DDBJ whole genome shotgun (WGS) entry which is preliminary data.</text>
</comment>
<evidence type="ECO:0000256" key="12">
    <source>
        <dbReference type="ARBA" id="ARBA00044251"/>
    </source>
</evidence>
<dbReference type="InterPro" id="IPR004527">
    <property type="entry name" value="Glu-tRNA-ligase_bac/mito"/>
</dbReference>
<protein>
    <recommendedName>
        <fullName evidence="11">Nondiscriminating glutamyl-tRNA synthetase EARS2, mitochondrial</fullName>
        <ecNumber evidence="3">6.1.1.17</ecNumber>
        <ecNumber evidence="10">6.1.1.24</ecNumber>
    </recommendedName>
    <alternativeName>
        <fullName evidence="13">Glutamate--tRNA(Gln) ligase EARS2, mitochondrial</fullName>
    </alternativeName>
    <alternativeName>
        <fullName evidence="9">Glutamyl-tRNA synthetase</fullName>
    </alternativeName>
    <alternativeName>
        <fullName evidence="12">Mitochondrial glutamyl-tRNA synthetase</fullName>
    </alternativeName>
</protein>
<evidence type="ECO:0000256" key="16">
    <source>
        <dbReference type="ARBA" id="ARBA00047689"/>
    </source>
</evidence>
<dbReference type="PANTHER" id="PTHR43311">
    <property type="entry name" value="GLUTAMATE--TRNA LIGASE"/>
    <property type="match status" value="1"/>
</dbReference>
<evidence type="ECO:0000313" key="20">
    <source>
        <dbReference type="Proteomes" id="UP000593567"/>
    </source>
</evidence>
<proteinExistence type="inferred from homology"/>
<evidence type="ECO:0000256" key="13">
    <source>
        <dbReference type="ARBA" id="ARBA00044313"/>
    </source>
</evidence>
<evidence type="ECO:0000313" key="19">
    <source>
        <dbReference type="EMBL" id="KAF6028172.1"/>
    </source>
</evidence>
<dbReference type="OrthoDB" id="428822at2759"/>
<evidence type="ECO:0000256" key="6">
    <source>
        <dbReference type="ARBA" id="ARBA00022840"/>
    </source>
</evidence>
<evidence type="ECO:0000256" key="9">
    <source>
        <dbReference type="ARBA" id="ARBA00030865"/>
    </source>
</evidence>
<accession>A0A7J7JPA5</accession>
<evidence type="ECO:0000259" key="18">
    <source>
        <dbReference type="Pfam" id="PF00749"/>
    </source>
</evidence>
<keyword evidence="4 17" id="KW-0436">Ligase</keyword>
<keyword evidence="6 17" id="KW-0067">ATP-binding</keyword>
<dbReference type="SUPFAM" id="SSF52374">
    <property type="entry name" value="Nucleotidylyl transferase"/>
    <property type="match status" value="1"/>
</dbReference>
<evidence type="ECO:0000256" key="3">
    <source>
        <dbReference type="ARBA" id="ARBA00012835"/>
    </source>
</evidence>
<evidence type="ECO:0000256" key="5">
    <source>
        <dbReference type="ARBA" id="ARBA00022741"/>
    </source>
</evidence>
<dbReference type="Pfam" id="PF00749">
    <property type="entry name" value="tRNA-synt_1c"/>
    <property type="match status" value="1"/>
</dbReference>
<dbReference type="InterPro" id="IPR033910">
    <property type="entry name" value="GluRS_core"/>
</dbReference>
<keyword evidence="20" id="KW-1185">Reference proteome</keyword>
<evidence type="ECO:0000256" key="2">
    <source>
        <dbReference type="ARBA" id="ARBA00007894"/>
    </source>
</evidence>
<evidence type="ECO:0000256" key="7">
    <source>
        <dbReference type="ARBA" id="ARBA00022917"/>
    </source>
</evidence>
<dbReference type="GO" id="GO:0008270">
    <property type="term" value="F:zinc ion binding"/>
    <property type="evidence" value="ECO:0007669"/>
    <property type="project" value="InterPro"/>
</dbReference>
<dbReference type="GO" id="GO:0006424">
    <property type="term" value="P:glutamyl-tRNA aminoacylation"/>
    <property type="evidence" value="ECO:0007669"/>
    <property type="project" value="InterPro"/>
</dbReference>
<evidence type="ECO:0000256" key="15">
    <source>
        <dbReference type="ARBA" id="ARBA00047479"/>
    </source>
</evidence>
<dbReference type="InterPro" id="IPR001412">
    <property type="entry name" value="aa-tRNA-synth_I_CS"/>
</dbReference>
<dbReference type="InterPro" id="IPR020751">
    <property type="entry name" value="aa-tRNA-synth_I_codon-bd_sub2"/>
</dbReference>
<dbReference type="InterPro" id="IPR020058">
    <property type="entry name" value="Glu/Gln-tRNA-synth_Ib_cat-dom"/>
</dbReference>
<comment type="catalytic activity">
    <reaction evidence="14">
        <text>tRNA(Glu) + L-glutamate + ATP = L-glutamyl-tRNA(Glu) + AMP + diphosphate</text>
        <dbReference type="Rhea" id="RHEA:23540"/>
        <dbReference type="Rhea" id="RHEA-COMP:9663"/>
        <dbReference type="Rhea" id="RHEA-COMP:9680"/>
        <dbReference type="ChEBI" id="CHEBI:29985"/>
        <dbReference type="ChEBI" id="CHEBI:30616"/>
        <dbReference type="ChEBI" id="CHEBI:33019"/>
        <dbReference type="ChEBI" id="CHEBI:78442"/>
        <dbReference type="ChEBI" id="CHEBI:78520"/>
        <dbReference type="ChEBI" id="CHEBI:456215"/>
        <dbReference type="EC" id="6.1.1.17"/>
    </reaction>
    <physiologicalReaction direction="left-to-right" evidence="14">
        <dbReference type="Rhea" id="RHEA:23541"/>
    </physiologicalReaction>
</comment>
<dbReference type="GO" id="GO:0000049">
    <property type="term" value="F:tRNA binding"/>
    <property type="evidence" value="ECO:0007669"/>
    <property type="project" value="InterPro"/>
</dbReference>
<dbReference type="AlphaFoldDB" id="A0A7J7JPA5"/>
<dbReference type="GO" id="GO:0005524">
    <property type="term" value="F:ATP binding"/>
    <property type="evidence" value="ECO:0007669"/>
    <property type="project" value="UniProtKB-KW"/>
</dbReference>